<sequence>MLSSEESSQDFVNKLPLTSRDSRRNKYLKPPEASDVPAALEAGGLQTLVQTGLDADQTRDPGSDHGHLLSHHAAGERASGGRSGTGGGKERERERLASLNFESSVFDPSPPSFSPPSISPPLPLGEVPQEDLALVQNPSRTLQHRGQVIFRQNDGYRHRSRGHEQPWGEEDRGSVLRFRHLPGPEGLSHPVPLGEDGLTGSGPFSRPRETILIRRAGTKEDLDPEHGISQQ</sequence>
<keyword evidence="3" id="KW-1185">Reference proteome</keyword>
<feature type="region of interest" description="Disordered" evidence="1">
    <location>
        <begin position="1"/>
        <end position="126"/>
    </location>
</feature>
<dbReference type="AlphaFoldDB" id="A0A4Z2EVX2"/>
<organism evidence="2 3">
    <name type="scientific">Liparis tanakae</name>
    <name type="common">Tanaka's snailfish</name>
    <dbReference type="NCBI Taxonomy" id="230148"/>
    <lineage>
        <taxon>Eukaryota</taxon>
        <taxon>Metazoa</taxon>
        <taxon>Chordata</taxon>
        <taxon>Craniata</taxon>
        <taxon>Vertebrata</taxon>
        <taxon>Euteleostomi</taxon>
        <taxon>Actinopterygii</taxon>
        <taxon>Neopterygii</taxon>
        <taxon>Teleostei</taxon>
        <taxon>Neoteleostei</taxon>
        <taxon>Acanthomorphata</taxon>
        <taxon>Eupercaria</taxon>
        <taxon>Perciformes</taxon>
        <taxon>Cottioidei</taxon>
        <taxon>Cottales</taxon>
        <taxon>Liparidae</taxon>
        <taxon>Liparis</taxon>
    </lineage>
</organism>
<evidence type="ECO:0000313" key="2">
    <source>
        <dbReference type="EMBL" id="TNN33025.1"/>
    </source>
</evidence>
<feature type="compositionally biased region" description="Pro residues" evidence="1">
    <location>
        <begin position="108"/>
        <end position="123"/>
    </location>
</feature>
<accession>A0A4Z2EVX2</accession>
<feature type="region of interest" description="Disordered" evidence="1">
    <location>
        <begin position="138"/>
        <end position="207"/>
    </location>
</feature>
<evidence type="ECO:0000256" key="1">
    <source>
        <dbReference type="SAM" id="MobiDB-lite"/>
    </source>
</evidence>
<protein>
    <submittedName>
        <fullName evidence="2">Uncharacterized protein</fullName>
    </submittedName>
</protein>
<dbReference type="Proteomes" id="UP000314294">
    <property type="component" value="Unassembled WGS sequence"/>
</dbReference>
<reference evidence="2 3" key="1">
    <citation type="submission" date="2019-03" db="EMBL/GenBank/DDBJ databases">
        <title>First draft genome of Liparis tanakae, snailfish: a comprehensive survey of snailfish specific genes.</title>
        <authorList>
            <person name="Kim W."/>
            <person name="Song I."/>
            <person name="Jeong J.-H."/>
            <person name="Kim D."/>
            <person name="Kim S."/>
            <person name="Ryu S."/>
            <person name="Song J.Y."/>
            <person name="Lee S.K."/>
        </authorList>
    </citation>
    <scope>NUCLEOTIDE SEQUENCE [LARGE SCALE GENOMIC DNA]</scope>
    <source>
        <tissue evidence="2">Muscle</tissue>
    </source>
</reference>
<gene>
    <name evidence="2" type="ORF">EYF80_056810</name>
</gene>
<proteinExistence type="predicted"/>
<feature type="compositionally biased region" description="Polar residues" evidence="1">
    <location>
        <begin position="1"/>
        <end position="11"/>
    </location>
</feature>
<feature type="compositionally biased region" description="Basic and acidic residues" evidence="1">
    <location>
        <begin position="56"/>
        <end position="67"/>
    </location>
</feature>
<comment type="caution">
    <text evidence="2">The sequence shown here is derived from an EMBL/GenBank/DDBJ whole genome shotgun (WGS) entry which is preliminary data.</text>
</comment>
<dbReference type="EMBL" id="SRLO01002385">
    <property type="protein sequence ID" value="TNN33025.1"/>
    <property type="molecule type" value="Genomic_DNA"/>
</dbReference>
<feature type="compositionally biased region" description="Basic and acidic residues" evidence="1">
    <location>
        <begin position="154"/>
        <end position="174"/>
    </location>
</feature>
<evidence type="ECO:0000313" key="3">
    <source>
        <dbReference type="Proteomes" id="UP000314294"/>
    </source>
</evidence>
<name>A0A4Z2EVX2_9TELE</name>